<comment type="similarity">
    <text evidence="1 4">Belongs to the UDP-glucose/GDP-mannose dehydrogenase family.</text>
</comment>
<evidence type="ECO:0000256" key="4">
    <source>
        <dbReference type="PIRNR" id="PIRNR000124"/>
    </source>
</evidence>
<sequence length="427" mass="46721">MTHGRKIAVIGLGYVGLPVAAAFARAGVPVTGFDIDQRRIAELRAFHDRTHEVEATDLRHTSLSFTHEAKELALSDFFIVTVPTPIDEARQPDLGAMFAASRTVGTALKKGDIVVYESTVYPGAVEDDCVPLLEQASGLKAGSDFKVGYSPERINPGDKQHRFETITKVVSAQDAPTLDIVADVYGSVVTAGIHRAPSIKVAEAAKVIENTQRDLNIAFMNELSLIFQALNIDTGDVLAAARTKWNFMPFQPGLVGGHCIGVDPYYLTYRAERAGYHPEVILAGRRINDGMGQRVARECIRGLLRRKSNGGVVTILGLTFKEDVPDTRNSRVIDIIRELESFGLKVQVSDPMADLEDAMHEYGVKLVDVDALQPADAIIMAVAHKTYIDAGWPLIQKLLIGGRGLVLDVKMRLDRDSLPDGIELWRL</sequence>
<dbReference type="InterPro" id="IPR028359">
    <property type="entry name" value="UDP_ManNAc/GlcNAc_DH"/>
</dbReference>
<evidence type="ECO:0000256" key="3">
    <source>
        <dbReference type="ARBA" id="ARBA00023027"/>
    </source>
</evidence>
<evidence type="ECO:0000256" key="2">
    <source>
        <dbReference type="ARBA" id="ARBA00023002"/>
    </source>
</evidence>
<dbReference type="EMBL" id="LBIA02000001">
    <property type="protein sequence ID" value="TKT72416.1"/>
    <property type="molecule type" value="Genomic_DNA"/>
</dbReference>
<protein>
    <submittedName>
        <fullName evidence="6">Nucleotide sugar dehydrogenase</fullName>
    </submittedName>
</protein>
<dbReference type="InterPro" id="IPR014027">
    <property type="entry name" value="UDP-Glc/GDP-Man_DH_C"/>
</dbReference>
<dbReference type="SUPFAM" id="SSF52413">
    <property type="entry name" value="UDP-glucose/GDP-mannose dehydrogenase C-terminal domain"/>
    <property type="match status" value="1"/>
</dbReference>
<dbReference type="PANTHER" id="PTHR43491">
    <property type="entry name" value="UDP-N-ACETYL-D-MANNOSAMINE DEHYDROGENASE"/>
    <property type="match status" value="1"/>
</dbReference>
<dbReference type="AlphaFoldDB" id="A0A4U6BPQ3"/>
<reference evidence="6" key="1">
    <citation type="submission" date="2019-04" db="EMBL/GenBank/DDBJ databases">
        <title>Whole genome sequencing of cave bacteria.</title>
        <authorList>
            <person name="Gan H.M."/>
            <person name="Barton H."/>
            <person name="Savka M.A."/>
        </authorList>
    </citation>
    <scope>NUCLEOTIDE SEQUENCE [LARGE SCALE GENOMIC DNA]</scope>
    <source>
        <strain evidence="6">LC387</strain>
    </source>
</reference>
<keyword evidence="2" id="KW-0560">Oxidoreductase</keyword>
<dbReference type="InterPro" id="IPR036291">
    <property type="entry name" value="NAD(P)-bd_dom_sf"/>
</dbReference>
<proteinExistence type="inferred from homology"/>
<dbReference type="Pfam" id="PF03721">
    <property type="entry name" value="UDPG_MGDP_dh_N"/>
    <property type="match status" value="1"/>
</dbReference>
<keyword evidence="7" id="KW-1185">Reference proteome</keyword>
<dbReference type="Proteomes" id="UP000034832">
    <property type="component" value="Unassembled WGS sequence"/>
</dbReference>
<dbReference type="PIRSF" id="PIRSF000124">
    <property type="entry name" value="UDPglc_GDPman_dh"/>
    <property type="match status" value="1"/>
</dbReference>
<comment type="caution">
    <text evidence="6">The sequence shown here is derived from an EMBL/GenBank/DDBJ whole genome shotgun (WGS) entry which is preliminary data.</text>
</comment>
<evidence type="ECO:0000259" key="5">
    <source>
        <dbReference type="SMART" id="SM00984"/>
    </source>
</evidence>
<evidence type="ECO:0000313" key="6">
    <source>
        <dbReference type="EMBL" id="TKT72416.1"/>
    </source>
</evidence>
<dbReference type="SUPFAM" id="SSF51735">
    <property type="entry name" value="NAD(P)-binding Rossmann-fold domains"/>
    <property type="match status" value="1"/>
</dbReference>
<keyword evidence="3" id="KW-0520">NAD</keyword>
<dbReference type="InterPro" id="IPR001732">
    <property type="entry name" value="UDP-Glc/GDP-Man_DH_N"/>
</dbReference>
<dbReference type="Pfam" id="PF03720">
    <property type="entry name" value="UDPG_MGDP_dh_C"/>
    <property type="match status" value="1"/>
</dbReference>
<dbReference type="RefSeq" id="WP_046827105.1">
    <property type="nucleotide sequence ID" value="NZ_LBIA02000001.1"/>
</dbReference>
<dbReference type="OrthoDB" id="9803238at2"/>
<dbReference type="InterPro" id="IPR017476">
    <property type="entry name" value="UDP-Glc/GDP-Man"/>
</dbReference>
<dbReference type="InterPro" id="IPR036220">
    <property type="entry name" value="UDP-Glc/GDP-Man_DH_C_sf"/>
</dbReference>
<dbReference type="GO" id="GO:0016616">
    <property type="term" value="F:oxidoreductase activity, acting on the CH-OH group of donors, NAD or NADP as acceptor"/>
    <property type="evidence" value="ECO:0007669"/>
    <property type="project" value="InterPro"/>
</dbReference>
<evidence type="ECO:0000256" key="1">
    <source>
        <dbReference type="ARBA" id="ARBA00006601"/>
    </source>
</evidence>
<dbReference type="STRING" id="211460.YH63_05215"/>
<dbReference type="InterPro" id="IPR008927">
    <property type="entry name" value="6-PGluconate_DH-like_C_sf"/>
</dbReference>
<dbReference type="Gene3D" id="3.40.50.720">
    <property type="entry name" value="NAD(P)-binding Rossmann-like Domain"/>
    <property type="match status" value="2"/>
</dbReference>
<dbReference type="GO" id="GO:0051287">
    <property type="term" value="F:NAD binding"/>
    <property type="evidence" value="ECO:0007669"/>
    <property type="project" value="InterPro"/>
</dbReference>
<dbReference type="InterPro" id="IPR014026">
    <property type="entry name" value="UDP-Glc/GDP-Man_DH_dimer"/>
</dbReference>
<evidence type="ECO:0000313" key="7">
    <source>
        <dbReference type="Proteomes" id="UP000034832"/>
    </source>
</evidence>
<name>A0A4U6BPQ3_9BRAD</name>
<dbReference type="SUPFAM" id="SSF48179">
    <property type="entry name" value="6-phosphogluconate dehydrogenase C-terminal domain-like"/>
    <property type="match status" value="1"/>
</dbReference>
<accession>A0A4U6BPQ3</accession>
<dbReference type="GO" id="GO:0016628">
    <property type="term" value="F:oxidoreductase activity, acting on the CH-CH group of donors, NAD or NADP as acceptor"/>
    <property type="evidence" value="ECO:0007669"/>
    <property type="project" value="InterPro"/>
</dbReference>
<dbReference type="PIRSF" id="PIRSF500136">
    <property type="entry name" value="UDP_ManNAc_DH"/>
    <property type="match status" value="1"/>
</dbReference>
<dbReference type="GO" id="GO:0000271">
    <property type="term" value="P:polysaccharide biosynthetic process"/>
    <property type="evidence" value="ECO:0007669"/>
    <property type="project" value="InterPro"/>
</dbReference>
<dbReference type="SMART" id="SM00984">
    <property type="entry name" value="UDPG_MGDP_dh_C"/>
    <property type="match status" value="1"/>
</dbReference>
<dbReference type="Pfam" id="PF00984">
    <property type="entry name" value="UDPG_MGDP_dh"/>
    <property type="match status" value="1"/>
</dbReference>
<dbReference type="NCBIfam" id="TIGR03026">
    <property type="entry name" value="NDP-sugDHase"/>
    <property type="match status" value="1"/>
</dbReference>
<organism evidence="6 7">
    <name type="scientific">Afipia massiliensis</name>
    <dbReference type="NCBI Taxonomy" id="211460"/>
    <lineage>
        <taxon>Bacteria</taxon>
        <taxon>Pseudomonadati</taxon>
        <taxon>Pseudomonadota</taxon>
        <taxon>Alphaproteobacteria</taxon>
        <taxon>Hyphomicrobiales</taxon>
        <taxon>Nitrobacteraceae</taxon>
        <taxon>Afipia</taxon>
    </lineage>
</organism>
<feature type="domain" description="UDP-glucose/GDP-mannose dehydrogenase C-terminal" evidence="5">
    <location>
        <begin position="314"/>
        <end position="415"/>
    </location>
</feature>
<dbReference type="PANTHER" id="PTHR43491:SF2">
    <property type="entry name" value="UDP-N-ACETYL-D-MANNOSAMINE DEHYDROGENASE"/>
    <property type="match status" value="1"/>
</dbReference>
<gene>
    <name evidence="6" type="ORF">YH63_013800</name>
</gene>
<dbReference type="PRINTS" id="PR00411">
    <property type="entry name" value="PNDRDTASEI"/>
</dbReference>